<comment type="caution">
    <text evidence="1">The sequence shown here is derived from an EMBL/GenBank/DDBJ whole genome shotgun (WGS) entry which is preliminary data.</text>
</comment>
<dbReference type="EMBL" id="BDIP01005079">
    <property type="protein sequence ID" value="GIQ89469.1"/>
    <property type="molecule type" value="Genomic_DNA"/>
</dbReference>
<sequence>MGYTHYWYRKGPLTPEQWETVVKAAEEVIAQDPSAFEHTVSADHICLTSEEGEPFCLTRDPARPQIQDTSLTMMKCNPCCPDKGLFYFCKTNRGAYDEAVVATLRAAFIAGGPDIITISSDGDAFEDLCPREVFNKGA</sequence>
<evidence type="ECO:0000313" key="1">
    <source>
        <dbReference type="EMBL" id="GIQ89469.1"/>
    </source>
</evidence>
<proteinExistence type="predicted"/>
<gene>
    <name evidence="1" type="ORF">KIPB_011948</name>
</gene>
<accession>A0A9K3D5K3</accession>
<keyword evidence="2" id="KW-1185">Reference proteome</keyword>
<reference evidence="1 2" key="1">
    <citation type="journal article" date="2018" name="PLoS ONE">
        <title>The draft genome of Kipferlia bialata reveals reductive genome evolution in fornicate parasites.</title>
        <authorList>
            <person name="Tanifuji G."/>
            <person name="Takabayashi S."/>
            <person name="Kume K."/>
            <person name="Takagi M."/>
            <person name="Nakayama T."/>
            <person name="Kamikawa R."/>
            <person name="Inagaki Y."/>
            <person name="Hashimoto T."/>
        </authorList>
    </citation>
    <scope>NUCLEOTIDE SEQUENCE [LARGE SCALE GENOMIC DNA]</scope>
    <source>
        <strain evidence="1">NY0173</strain>
    </source>
</reference>
<dbReference type="Proteomes" id="UP000265618">
    <property type="component" value="Unassembled WGS sequence"/>
</dbReference>
<evidence type="ECO:0000313" key="2">
    <source>
        <dbReference type="Proteomes" id="UP000265618"/>
    </source>
</evidence>
<name>A0A9K3D5K3_9EUKA</name>
<protein>
    <submittedName>
        <fullName evidence="1">Uncharacterized protein</fullName>
    </submittedName>
</protein>
<dbReference type="AlphaFoldDB" id="A0A9K3D5K3"/>
<organism evidence="1 2">
    <name type="scientific">Kipferlia bialata</name>
    <dbReference type="NCBI Taxonomy" id="797122"/>
    <lineage>
        <taxon>Eukaryota</taxon>
        <taxon>Metamonada</taxon>
        <taxon>Carpediemonas-like organisms</taxon>
        <taxon>Kipferlia</taxon>
    </lineage>
</organism>